<dbReference type="GO" id="GO:0006890">
    <property type="term" value="P:retrograde vesicle-mediated transport, Golgi to endoplasmic reticulum"/>
    <property type="evidence" value="ECO:0007669"/>
    <property type="project" value="InterPro"/>
</dbReference>
<reference evidence="7" key="1">
    <citation type="submission" date="2023-01" db="EMBL/GenBank/DDBJ databases">
        <title>The chitinases involved in constricting ring structure development in the nematode-trapping fungus Drechslerella dactyloides.</title>
        <authorList>
            <person name="Wang R."/>
            <person name="Zhang L."/>
            <person name="Tang P."/>
            <person name="Li S."/>
            <person name="Liang L."/>
        </authorList>
    </citation>
    <scope>NUCLEOTIDE SEQUENCE</scope>
    <source>
        <strain evidence="7">YMF1.00031</strain>
    </source>
</reference>
<dbReference type="Gene3D" id="1.20.1540.10">
    <property type="entry name" value="Rhomboid-like"/>
    <property type="match status" value="1"/>
</dbReference>
<comment type="caution">
    <text evidence="7">The sequence shown here is derived from an EMBL/GenBank/DDBJ whole genome shotgun (WGS) entry which is preliminary data.</text>
</comment>
<sequence>MPPRINLPPLTRALIVVELCLSLIAGALRYSAWLSRAASTNAGVTATAPSPELVAATRIQYLTVVPALSIVYPWTLATAAFVEANIFTLVVTLATFFYGGKYLERAWGSAEFAKFLAVVAVGSDIVGLVVYIIWYAISGNAERNFTSISGGAALQAGFLVAFKQLVPEHTVTLFKGLIKMRVKHFPALFVLLNLISGIILGTDVAAVLATTGFLISWTYLRFYKKQYVDLSTSQPVSLRGDASETFAFAHFFPDSLYPIVSPLSSTIYGLCVALRICTPFSDDDIQAGNSRAAQQQQYVGSAGGLAGVLGPPGGRISTARQEAERRRALALKVLDQRLHAATTTGGRSGGGEVLGGTSFTSDEDRESASRNGGGVTAGASGTIGQP</sequence>
<dbReference type="GO" id="GO:0005794">
    <property type="term" value="C:Golgi apparatus"/>
    <property type="evidence" value="ECO:0007669"/>
    <property type="project" value="TreeGrafter"/>
</dbReference>
<organism evidence="7 8">
    <name type="scientific">Drechslerella dactyloides</name>
    <name type="common">Nematode-trapping fungus</name>
    <name type="synonym">Arthrobotrys dactyloides</name>
    <dbReference type="NCBI Taxonomy" id="74499"/>
    <lineage>
        <taxon>Eukaryota</taxon>
        <taxon>Fungi</taxon>
        <taxon>Dikarya</taxon>
        <taxon>Ascomycota</taxon>
        <taxon>Pezizomycotina</taxon>
        <taxon>Orbiliomycetes</taxon>
        <taxon>Orbiliales</taxon>
        <taxon>Orbiliaceae</taxon>
        <taxon>Drechslerella</taxon>
    </lineage>
</organism>
<keyword evidence="4 6" id="KW-0472">Membrane</keyword>
<feature type="transmembrane region" description="Helical" evidence="6">
    <location>
        <begin position="187"/>
        <end position="220"/>
    </location>
</feature>
<evidence type="ECO:0000256" key="5">
    <source>
        <dbReference type="SAM" id="MobiDB-lite"/>
    </source>
</evidence>
<dbReference type="GO" id="GO:0016020">
    <property type="term" value="C:membrane"/>
    <property type="evidence" value="ECO:0007669"/>
    <property type="project" value="UniProtKB-SubCell"/>
</dbReference>
<evidence type="ECO:0000313" key="7">
    <source>
        <dbReference type="EMBL" id="KAJ6260229.1"/>
    </source>
</evidence>
<dbReference type="EMBL" id="JAQGDS010000005">
    <property type="protein sequence ID" value="KAJ6260229.1"/>
    <property type="molecule type" value="Genomic_DNA"/>
</dbReference>
<feature type="region of interest" description="Disordered" evidence="5">
    <location>
        <begin position="340"/>
        <end position="386"/>
    </location>
</feature>
<dbReference type="SUPFAM" id="SSF144091">
    <property type="entry name" value="Rhomboid-like"/>
    <property type="match status" value="1"/>
</dbReference>
<proteinExistence type="predicted"/>
<evidence type="ECO:0000256" key="6">
    <source>
        <dbReference type="SAM" id="Phobius"/>
    </source>
</evidence>
<name>A0AAD6NJ49_DREDA</name>
<keyword evidence="8" id="KW-1185">Reference proteome</keyword>
<keyword evidence="3 6" id="KW-1133">Transmembrane helix</keyword>
<dbReference type="Proteomes" id="UP001221413">
    <property type="component" value="Unassembled WGS sequence"/>
</dbReference>
<dbReference type="PANTHER" id="PTHR13377:SF3">
    <property type="entry name" value="TRANSMEMBRANE PROTEIN 115"/>
    <property type="match status" value="1"/>
</dbReference>
<feature type="transmembrane region" description="Helical" evidence="6">
    <location>
        <begin position="112"/>
        <end position="136"/>
    </location>
</feature>
<dbReference type="InterPro" id="IPR013861">
    <property type="entry name" value="TMEM115/Pdh1/Rbl19"/>
</dbReference>
<dbReference type="FunFam" id="1.20.1540.10:FF:000004">
    <property type="entry name" value="Transmembrane protein 115"/>
    <property type="match status" value="1"/>
</dbReference>
<evidence type="ECO:0000256" key="4">
    <source>
        <dbReference type="ARBA" id="ARBA00023136"/>
    </source>
</evidence>
<evidence type="ECO:0000256" key="3">
    <source>
        <dbReference type="ARBA" id="ARBA00022989"/>
    </source>
</evidence>
<evidence type="ECO:0000313" key="8">
    <source>
        <dbReference type="Proteomes" id="UP001221413"/>
    </source>
</evidence>
<comment type="subcellular location">
    <subcellularLocation>
        <location evidence="1">Membrane</location>
        <topology evidence="1">Multi-pass membrane protein</topology>
    </subcellularLocation>
</comment>
<dbReference type="InterPro" id="IPR035952">
    <property type="entry name" value="Rhomboid-like_sf"/>
</dbReference>
<evidence type="ECO:0000256" key="2">
    <source>
        <dbReference type="ARBA" id="ARBA00022692"/>
    </source>
</evidence>
<gene>
    <name evidence="7" type="ORF">Dda_4453</name>
</gene>
<dbReference type="Pfam" id="PF08551">
    <property type="entry name" value="DUF1751"/>
    <property type="match status" value="1"/>
</dbReference>
<protein>
    <recommendedName>
        <fullName evidence="9">Transmembrane protein 115</fullName>
    </recommendedName>
</protein>
<feature type="transmembrane region" description="Helical" evidence="6">
    <location>
        <begin position="71"/>
        <end position="100"/>
    </location>
</feature>
<feature type="transmembrane region" description="Helical" evidence="6">
    <location>
        <begin position="12"/>
        <end position="32"/>
    </location>
</feature>
<evidence type="ECO:0000256" key="1">
    <source>
        <dbReference type="ARBA" id="ARBA00004141"/>
    </source>
</evidence>
<keyword evidence="2 6" id="KW-0812">Transmembrane</keyword>
<dbReference type="AlphaFoldDB" id="A0AAD6NJ49"/>
<accession>A0AAD6NJ49</accession>
<dbReference type="SMART" id="SM01160">
    <property type="entry name" value="DUF1751"/>
    <property type="match status" value="1"/>
</dbReference>
<dbReference type="PANTHER" id="PTHR13377">
    <property type="entry name" value="PLACENTAL PROTEIN 6"/>
    <property type="match status" value="1"/>
</dbReference>
<evidence type="ECO:0008006" key="9">
    <source>
        <dbReference type="Google" id="ProtNLM"/>
    </source>
</evidence>